<dbReference type="Pfam" id="PF08660">
    <property type="entry name" value="Alg14"/>
    <property type="match status" value="1"/>
</dbReference>
<evidence type="ECO:0000313" key="6">
    <source>
        <dbReference type="EMBL" id="MBN2067461.1"/>
    </source>
</evidence>
<dbReference type="Proteomes" id="UP000809243">
    <property type="component" value="Unassembled WGS sequence"/>
</dbReference>
<evidence type="ECO:0000256" key="2">
    <source>
        <dbReference type="ARBA" id="ARBA00022692"/>
    </source>
</evidence>
<keyword evidence="4" id="KW-1133">Transmembrane helix</keyword>
<name>A0A938YTX5_9ARCH</name>
<dbReference type="AlphaFoldDB" id="A0A938YTX5"/>
<keyword evidence="3" id="KW-0256">Endoplasmic reticulum</keyword>
<evidence type="ECO:0000256" key="3">
    <source>
        <dbReference type="ARBA" id="ARBA00022824"/>
    </source>
</evidence>
<protein>
    <submittedName>
        <fullName evidence="6">Polysaccharide biosynthesis protein</fullName>
    </submittedName>
</protein>
<dbReference type="EMBL" id="JAFGDB010000053">
    <property type="protein sequence ID" value="MBN2067461.1"/>
    <property type="molecule type" value="Genomic_DNA"/>
</dbReference>
<keyword evidence="5" id="KW-0472">Membrane</keyword>
<accession>A0A938YTX5</accession>
<dbReference type="PANTHER" id="PTHR12154">
    <property type="entry name" value="GLYCOSYL TRANSFERASE-RELATED"/>
    <property type="match status" value="1"/>
</dbReference>
<sequence>MERGKKVCLACSAGGHLTELIQLERAWQGTPHFFVSDRRNNAIALSKRERVYFVACPRRNPLKLLVNILQSLWIFLKERPSAVVSTGADTAIPTCFIAKLFGSKVAFIESFCRVASPSLSGKMMYGKADLFLVQWKQNLEFFPKAKYRGGVF</sequence>
<evidence type="ECO:0000256" key="4">
    <source>
        <dbReference type="ARBA" id="ARBA00022989"/>
    </source>
</evidence>
<organism evidence="6 7">
    <name type="scientific">Candidatus Iainarchaeum sp</name>
    <dbReference type="NCBI Taxonomy" id="3101447"/>
    <lineage>
        <taxon>Archaea</taxon>
        <taxon>Candidatus Iainarchaeota</taxon>
        <taxon>Candidatus Iainarchaeia</taxon>
        <taxon>Candidatus Iainarchaeales</taxon>
        <taxon>Candidatus Iainarchaeaceae</taxon>
        <taxon>Candidatus Iainarchaeum</taxon>
    </lineage>
</organism>
<keyword evidence="2" id="KW-0812">Transmembrane</keyword>
<proteinExistence type="predicted"/>
<evidence type="ECO:0000256" key="1">
    <source>
        <dbReference type="ARBA" id="ARBA00004389"/>
    </source>
</evidence>
<gene>
    <name evidence="6" type="ORF">JW744_03265</name>
</gene>
<dbReference type="PANTHER" id="PTHR12154:SF4">
    <property type="entry name" value="UDP-N-ACETYLGLUCOSAMINE TRANSFERASE SUBUNIT ALG14 HOMOLOG"/>
    <property type="match status" value="1"/>
</dbReference>
<reference evidence="6" key="1">
    <citation type="submission" date="2021-01" db="EMBL/GenBank/DDBJ databases">
        <title>Active Sulfur Cycling in an Early Earth Analoge.</title>
        <authorList>
            <person name="Hahn C.R."/>
            <person name="Youssef N.H."/>
            <person name="Elshahed M."/>
        </authorList>
    </citation>
    <scope>NUCLEOTIDE SEQUENCE</scope>
    <source>
        <strain evidence="6">Zod_Metabat.1151</strain>
    </source>
</reference>
<dbReference type="NCBIfam" id="NF041549">
    <property type="entry name" value="PssD"/>
    <property type="match status" value="1"/>
</dbReference>
<dbReference type="GO" id="GO:0006488">
    <property type="term" value="P:dolichol-linked oligosaccharide biosynthetic process"/>
    <property type="evidence" value="ECO:0007669"/>
    <property type="project" value="InterPro"/>
</dbReference>
<evidence type="ECO:0000313" key="7">
    <source>
        <dbReference type="Proteomes" id="UP000809243"/>
    </source>
</evidence>
<dbReference type="GO" id="GO:0004577">
    <property type="term" value="F:N-acetylglucosaminyldiphosphodolichol N-acetylglucosaminyltransferase activity"/>
    <property type="evidence" value="ECO:0007669"/>
    <property type="project" value="TreeGrafter"/>
</dbReference>
<dbReference type="InterPro" id="IPR013969">
    <property type="entry name" value="Oligosacch_biosynth_Alg14"/>
</dbReference>
<dbReference type="Gene3D" id="3.40.50.2000">
    <property type="entry name" value="Glycogen Phosphorylase B"/>
    <property type="match status" value="1"/>
</dbReference>
<evidence type="ECO:0000256" key="5">
    <source>
        <dbReference type="ARBA" id="ARBA00023136"/>
    </source>
</evidence>
<dbReference type="SUPFAM" id="SSF53756">
    <property type="entry name" value="UDP-Glycosyltransferase/glycogen phosphorylase"/>
    <property type="match status" value="1"/>
</dbReference>
<comment type="caution">
    <text evidence="6">The sequence shown here is derived from an EMBL/GenBank/DDBJ whole genome shotgun (WGS) entry which is preliminary data.</text>
</comment>
<comment type="subcellular location">
    <subcellularLocation>
        <location evidence="1">Endoplasmic reticulum membrane</location>
        <topology evidence="1">Single-pass membrane protein</topology>
    </subcellularLocation>
</comment>